<name>A0A345DCD5_9BURK</name>
<evidence type="ECO:0000256" key="3">
    <source>
        <dbReference type="ARBA" id="ARBA00023027"/>
    </source>
</evidence>
<dbReference type="PANTHER" id="PTHR43866">
    <property type="entry name" value="MALONATE-SEMIALDEHYDE DEHYDROGENASE"/>
    <property type="match status" value="1"/>
</dbReference>
<dbReference type="InterPro" id="IPR016161">
    <property type="entry name" value="Ald_DH/histidinol_DH"/>
</dbReference>
<dbReference type="FunFam" id="3.40.605.10:FF:000003">
    <property type="entry name" value="Methylmalonate-semialdehyde dehydrogenase [acylating]"/>
    <property type="match status" value="1"/>
</dbReference>
<proteinExistence type="predicted"/>
<dbReference type="KEGG" id="hyf:DTO96_101763"/>
<dbReference type="InterPro" id="IPR015590">
    <property type="entry name" value="Aldehyde_DH_dom"/>
</dbReference>
<protein>
    <recommendedName>
        <fullName evidence="1">methylmalonate-semialdehyde dehydrogenase (CoA acylating)</fullName>
        <ecNumber evidence="1">1.2.1.27</ecNumber>
    </recommendedName>
</protein>
<keyword evidence="2 6" id="KW-0560">Oxidoreductase</keyword>
<dbReference type="InterPro" id="IPR016162">
    <property type="entry name" value="Ald_DH_N"/>
</dbReference>
<evidence type="ECO:0000313" key="7">
    <source>
        <dbReference type="Proteomes" id="UP000252182"/>
    </source>
</evidence>
<dbReference type="GO" id="GO:0006574">
    <property type="term" value="P:L-valine catabolic process"/>
    <property type="evidence" value="ECO:0007669"/>
    <property type="project" value="TreeGrafter"/>
</dbReference>
<feature type="domain" description="Aldehyde dehydrogenase" evidence="5">
    <location>
        <begin position="17"/>
        <end position="477"/>
    </location>
</feature>
<dbReference type="PROSITE" id="PS00070">
    <property type="entry name" value="ALDEHYDE_DEHYDR_CYS"/>
    <property type="match status" value="1"/>
</dbReference>
<dbReference type="CDD" id="cd07085">
    <property type="entry name" value="ALDH_F6_MMSDH"/>
    <property type="match status" value="1"/>
</dbReference>
<evidence type="ECO:0000256" key="1">
    <source>
        <dbReference type="ARBA" id="ARBA00013048"/>
    </source>
</evidence>
<dbReference type="InterPro" id="IPR016163">
    <property type="entry name" value="Ald_DH_C"/>
</dbReference>
<dbReference type="EC" id="1.2.1.27" evidence="1"/>
<dbReference type="RefSeq" id="WP_114563146.1">
    <property type="nucleotide sequence ID" value="NZ_CP031124.1"/>
</dbReference>
<dbReference type="PANTHER" id="PTHR43866:SF4">
    <property type="entry name" value="MALONATE-SEMIALDEHYDE DEHYDROGENASE"/>
    <property type="match status" value="1"/>
</dbReference>
<dbReference type="GO" id="GO:0006210">
    <property type="term" value="P:thymine catabolic process"/>
    <property type="evidence" value="ECO:0007669"/>
    <property type="project" value="TreeGrafter"/>
</dbReference>
<keyword evidence="7" id="KW-1185">Reference proteome</keyword>
<dbReference type="InterPro" id="IPR010061">
    <property type="entry name" value="MeMal-semiAld_DH"/>
</dbReference>
<dbReference type="GO" id="GO:0004491">
    <property type="term" value="F:methylmalonate-semialdehyde dehydrogenase (acylating, NAD) activity"/>
    <property type="evidence" value="ECO:0007669"/>
    <property type="project" value="UniProtKB-EC"/>
</dbReference>
<dbReference type="Proteomes" id="UP000252182">
    <property type="component" value="Chromosome"/>
</dbReference>
<evidence type="ECO:0000256" key="2">
    <source>
        <dbReference type="ARBA" id="ARBA00023002"/>
    </source>
</evidence>
<gene>
    <name evidence="6" type="primary">bauC</name>
    <name evidence="6" type="ORF">DTO96_101763</name>
</gene>
<dbReference type="AlphaFoldDB" id="A0A345DCD5"/>
<evidence type="ECO:0000313" key="6">
    <source>
        <dbReference type="EMBL" id="AXF86023.1"/>
    </source>
</evidence>
<dbReference type="EMBL" id="CP031124">
    <property type="protein sequence ID" value="AXF86023.1"/>
    <property type="molecule type" value="Genomic_DNA"/>
</dbReference>
<feature type="region of interest" description="Disordered" evidence="4">
    <location>
        <begin position="1"/>
        <end position="26"/>
    </location>
</feature>
<dbReference type="Pfam" id="PF00171">
    <property type="entry name" value="Aldedh"/>
    <property type="match status" value="1"/>
</dbReference>
<dbReference type="Gene3D" id="3.40.605.10">
    <property type="entry name" value="Aldehyde Dehydrogenase, Chain A, domain 1"/>
    <property type="match status" value="1"/>
</dbReference>
<evidence type="ECO:0000259" key="5">
    <source>
        <dbReference type="Pfam" id="PF00171"/>
    </source>
</evidence>
<accession>A0A345DCD5</accession>
<dbReference type="SUPFAM" id="SSF53720">
    <property type="entry name" value="ALDH-like"/>
    <property type="match status" value="1"/>
</dbReference>
<dbReference type="InterPro" id="IPR016160">
    <property type="entry name" value="Ald_DH_CS_CYS"/>
</dbReference>
<dbReference type="NCBIfam" id="TIGR01722">
    <property type="entry name" value="MMSDH"/>
    <property type="match status" value="1"/>
</dbReference>
<dbReference type="FunFam" id="3.40.309.10:FF:000002">
    <property type="entry name" value="Methylmalonate-semialdehyde dehydrogenase (Acylating)"/>
    <property type="match status" value="1"/>
</dbReference>
<keyword evidence="3" id="KW-0520">NAD</keyword>
<organism evidence="6 7">
    <name type="scientific">Ephemeroptericola cinctiostellae</name>
    <dbReference type="NCBI Taxonomy" id="2268024"/>
    <lineage>
        <taxon>Bacteria</taxon>
        <taxon>Pseudomonadati</taxon>
        <taxon>Pseudomonadota</taxon>
        <taxon>Betaproteobacteria</taxon>
        <taxon>Burkholderiales</taxon>
        <taxon>Burkholderiaceae</taxon>
        <taxon>Ephemeroptericola</taxon>
    </lineage>
</organism>
<sequence length="498" mass="53277">MAQIQNWINNQVSRSASTRHNDVTNPATGEISKTVVLSSVDDVNTAVAAAHAAFPAWRDTPPLRRARIMMKFRELLEVNRDKLAALITEEHGKTFDDAQGSVTRGIEVVEFAQGIAHMLKGEIAENVGTGVDSHSLHQPLGVCAGITPFNFPAMVPLWMFPMAIACGNTFVLKPSEKVPSCSMLLAQLAKEAGLPDGVLNVVNGDKEVVDGLLTHPDVKAVSFVGSTPIAKYIYQTAAEHGKRVQALGGAKNHGVVMPDCDLDFTVNALMGAAYGSAGERCMAISVAVAVGDVADALVAKLDEKVKTLKINNGMVTGTEMGPVVSALHREKILGYIDSGVNEGATLVADGRGLSIEGHENGFFVGGTLFDHVTPEMTIYKEEIFGPVLCVVRVATLEDAIALINRNMYANGTAVFTSNGAVARRFEHAIEVGMVGVNVPIPVPIAFFSFGGWRNSLFGDQHIYGPEAIRFYTRSKVITRRWPESGIAHANAFVMPTLG</sequence>
<dbReference type="OrthoDB" id="6187633at2"/>
<dbReference type="Gene3D" id="3.40.309.10">
    <property type="entry name" value="Aldehyde Dehydrogenase, Chain A, domain 2"/>
    <property type="match status" value="1"/>
</dbReference>
<reference evidence="7" key="1">
    <citation type="submission" date="2018-07" db="EMBL/GenBank/DDBJ databases">
        <authorList>
            <person name="Kim H."/>
        </authorList>
    </citation>
    <scope>NUCLEOTIDE SEQUENCE [LARGE SCALE GENOMIC DNA]</scope>
    <source>
        <strain evidence="7">F02</strain>
    </source>
</reference>
<evidence type="ECO:0000256" key="4">
    <source>
        <dbReference type="SAM" id="MobiDB-lite"/>
    </source>
</evidence>